<feature type="compositionally biased region" description="Basic and acidic residues" evidence="1">
    <location>
        <begin position="541"/>
        <end position="555"/>
    </location>
</feature>
<evidence type="ECO:0000313" key="3">
    <source>
        <dbReference type="EMBL" id="KAK4221754.1"/>
    </source>
</evidence>
<feature type="compositionally biased region" description="Pro residues" evidence="1">
    <location>
        <begin position="1"/>
        <end position="20"/>
    </location>
</feature>
<feature type="region of interest" description="Disordered" evidence="1">
    <location>
        <begin position="1"/>
        <end position="116"/>
    </location>
</feature>
<feature type="compositionally biased region" description="Polar residues" evidence="1">
    <location>
        <begin position="148"/>
        <end position="158"/>
    </location>
</feature>
<dbReference type="Pfam" id="PF00651">
    <property type="entry name" value="BTB"/>
    <property type="match status" value="1"/>
</dbReference>
<feature type="compositionally biased region" description="Basic and acidic residues" evidence="1">
    <location>
        <begin position="821"/>
        <end position="835"/>
    </location>
</feature>
<dbReference type="SUPFAM" id="SSF54695">
    <property type="entry name" value="POZ domain"/>
    <property type="match status" value="1"/>
</dbReference>
<evidence type="ECO:0000313" key="4">
    <source>
        <dbReference type="Proteomes" id="UP001301958"/>
    </source>
</evidence>
<feature type="compositionally biased region" description="Polar residues" evidence="1">
    <location>
        <begin position="730"/>
        <end position="750"/>
    </location>
</feature>
<dbReference type="Proteomes" id="UP001301958">
    <property type="component" value="Unassembled WGS sequence"/>
</dbReference>
<gene>
    <name evidence="3" type="ORF">QBC38DRAFT_117467</name>
</gene>
<feature type="compositionally biased region" description="Low complexity" evidence="1">
    <location>
        <begin position="175"/>
        <end position="185"/>
    </location>
</feature>
<feature type="region of interest" description="Disordered" evidence="1">
    <location>
        <begin position="712"/>
        <end position="784"/>
    </location>
</feature>
<accession>A0AAN7BF93</accession>
<dbReference type="Gene3D" id="3.30.710.10">
    <property type="entry name" value="Potassium Channel Kv1.1, Chain A"/>
    <property type="match status" value="1"/>
</dbReference>
<evidence type="ECO:0000259" key="2">
    <source>
        <dbReference type="PROSITE" id="PS50097"/>
    </source>
</evidence>
<dbReference type="InterPro" id="IPR011333">
    <property type="entry name" value="SKP1/BTB/POZ_sf"/>
</dbReference>
<organism evidence="3 4">
    <name type="scientific">Podospora fimiseda</name>
    <dbReference type="NCBI Taxonomy" id="252190"/>
    <lineage>
        <taxon>Eukaryota</taxon>
        <taxon>Fungi</taxon>
        <taxon>Dikarya</taxon>
        <taxon>Ascomycota</taxon>
        <taxon>Pezizomycotina</taxon>
        <taxon>Sordariomycetes</taxon>
        <taxon>Sordariomycetidae</taxon>
        <taxon>Sordariales</taxon>
        <taxon>Podosporaceae</taxon>
        <taxon>Podospora</taxon>
    </lineage>
</organism>
<dbReference type="EMBL" id="MU865518">
    <property type="protein sequence ID" value="KAK4221754.1"/>
    <property type="molecule type" value="Genomic_DNA"/>
</dbReference>
<feature type="compositionally biased region" description="Polar residues" evidence="1">
    <location>
        <begin position="44"/>
        <end position="61"/>
    </location>
</feature>
<evidence type="ECO:0000256" key="1">
    <source>
        <dbReference type="SAM" id="MobiDB-lite"/>
    </source>
</evidence>
<feature type="compositionally biased region" description="Low complexity" evidence="1">
    <location>
        <begin position="945"/>
        <end position="964"/>
    </location>
</feature>
<dbReference type="CDD" id="cd18186">
    <property type="entry name" value="BTB_POZ_ZBTB_KLHL-like"/>
    <property type="match status" value="1"/>
</dbReference>
<feature type="region of interest" description="Disordered" evidence="1">
    <location>
        <begin position="916"/>
        <end position="964"/>
    </location>
</feature>
<name>A0AAN7BF93_9PEZI</name>
<proteinExistence type="predicted"/>
<dbReference type="PROSITE" id="PS50097">
    <property type="entry name" value="BTB"/>
    <property type="match status" value="1"/>
</dbReference>
<feature type="compositionally biased region" description="Basic and acidic residues" evidence="1">
    <location>
        <begin position="564"/>
        <end position="573"/>
    </location>
</feature>
<reference evidence="3" key="2">
    <citation type="submission" date="2023-05" db="EMBL/GenBank/DDBJ databases">
        <authorList>
            <consortium name="Lawrence Berkeley National Laboratory"/>
            <person name="Steindorff A."/>
            <person name="Hensen N."/>
            <person name="Bonometti L."/>
            <person name="Westerberg I."/>
            <person name="Brannstrom I.O."/>
            <person name="Guillou S."/>
            <person name="Cros-Aarteil S."/>
            <person name="Calhoun S."/>
            <person name="Haridas S."/>
            <person name="Kuo A."/>
            <person name="Mondo S."/>
            <person name="Pangilinan J."/>
            <person name="Riley R."/>
            <person name="Labutti K."/>
            <person name="Andreopoulos B."/>
            <person name="Lipzen A."/>
            <person name="Chen C."/>
            <person name="Yanf M."/>
            <person name="Daum C."/>
            <person name="Ng V."/>
            <person name="Clum A."/>
            <person name="Ohm R."/>
            <person name="Martin F."/>
            <person name="Silar P."/>
            <person name="Natvig D."/>
            <person name="Lalanne C."/>
            <person name="Gautier V."/>
            <person name="Ament-Velasquez S.L."/>
            <person name="Kruys A."/>
            <person name="Hutchinson M.I."/>
            <person name="Powell A.J."/>
            <person name="Barry K."/>
            <person name="Miller A.N."/>
            <person name="Grigoriev I.V."/>
            <person name="Debuchy R."/>
            <person name="Gladieux P."/>
            <person name="Thoren M.H."/>
            <person name="Johannesson H."/>
        </authorList>
    </citation>
    <scope>NUCLEOTIDE SEQUENCE</scope>
    <source>
        <strain evidence="3">CBS 990.96</strain>
    </source>
</reference>
<dbReference type="AlphaFoldDB" id="A0AAN7BF93"/>
<reference evidence="3" key="1">
    <citation type="journal article" date="2023" name="Mol. Phylogenet. Evol.">
        <title>Genome-scale phylogeny and comparative genomics of the fungal order Sordariales.</title>
        <authorList>
            <person name="Hensen N."/>
            <person name="Bonometti L."/>
            <person name="Westerberg I."/>
            <person name="Brannstrom I.O."/>
            <person name="Guillou S."/>
            <person name="Cros-Aarteil S."/>
            <person name="Calhoun S."/>
            <person name="Haridas S."/>
            <person name="Kuo A."/>
            <person name="Mondo S."/>
            <person name="Pangilinan J."/>
            <person name="Riley R."/>
            <person name="LaButti K."/>
            <person name="Andreopoulos B."/>
            <person name="Lipzen A."/>
            <person name="Chen C."/>
            <person name="Yan M."/>
            <person name="Daum C."/>
            <person name="Ng V."/>
            <person name="Clum A."/>
            <person name="Steindorff A."/>
            <person name="Ohm R.A."/>
            <person name="Martin F."/>
            <person name="Silar P."/>
            <person name="Natvig D.O."/>
            <person name="Lalanne C."/>
            <person name="Gautier V."/>
            <person name="Ament-Velasquez S.L."/>
            <person name="Kruys A."/>
            <person name="Hutchinson M.I."/>
            <person name="Powell A.J."/>
            <person name="Barry K."/>
            <person name="Miller A.N."/>
            <person name="Grigoriev I.V."/>
            <person name="Debuchy R."/>
            <person name="Gladieux P."/>
            <person name="Hiltunen Thoren M."/>
            <person name="Johannesson H."/>
        </authorList>
    </citation>
    <scope>NUCLEOTIDE SEQUENCE</scope>
    <source>
        <strain evidence="3">CBS 990.96</strain>
    </source>
</reference>
<feature type="compositionally biased region" description="Basic residues" evidence="1">
    <location>
        <begin position="190"/>
        <end position="209"/>
    </location>
</feature>
<feature type="region of interest" description="Disordered" evidence="1">
    <location>
        <begin position="540"/>
        <end position="573"/>
    </location>
</feature>
<dbReference type="InterPro" id="IPR000210">
    <property type="entry name" value="BTB/POZ_dom"/>
</dbReference>
<comment type="caution">
    <text evidence="3">The sequence shown here is derived from an EMBL/GenBank/DDBJ whole genome shotgun (WGS) entry which is preliminary data.</text>
</comment>
<feature type="region of interest" description="Disordered" evidence="1">
    <location>
        <begin position="135"/>
        <end position="226"/>
    </location>
</feature>
<feature type="domain" description="BTB" evidence="2">
    <location>
        <begin position="318"/>
        <end position="385"/>
    </location>
</feature>
<protein>
    <recommendedName>
        <fullName evidence="2">BTB domain-containing protein</fullName>
    </recommendedName>
</protein>
<feature type="compositionally biased region" description="Polar residues" evidence="1">
    <location>
        <begin position="772"/>
        <end position="784"/>
    </location>
</feature>
<keyword evidence="4" id="KW-1185">Reference proteome</keyword>
<sequence length="964" mass="107928">MGPPDPQHPPPPPPPPPQQPPAAKRRGASYADALRGSKVFEPKSQPQRNATPQGHFSSFLPSTDEPAKHSSNLPNHLKSKAAKAPKTGPPQVVKMVPVSELQQPPHAKFQDTTGVKKVPVARSSYAQALLGKKQPAALLLRQQKDNQNHPSSMDNGHSNRPPKGGRKPVDNASKQPQPVVPAAPAIEKMHGKHKGKAKGHHHHHQHHRKPSTEWKRHSSSSVWETTRNETGICTAPKDRGRSFSSPPPVLDPKALLEVAEVSSEPLLEASEVSAPSSEVSEEEQNRLRRVEERARRLASVIEMHDRNELNLWECQYEWDVLIICNGQEWRVHHDIICRESDWFKERLPPKDCNLSYVRFELNNHDPAQIGSALHFMYTHNYPNSTFSRDCPLFGEPLRVNVFKYICGASVNCSNMMRFAFDRINEATDILSEYLPELRHQVRHQVSPPTPVDLFSLYDPLGFALAMMYEQGSRSVMLPLRQAMANLVDNCLMELILNPTFKNAFEVGWVEQIYPNLVSDNIWFTGKGLIAPLSNPLLTTQRTRDQNVQRQVEERLPPPPRYRNKSRDLDGPWRRGDVRLEQPWRHDRTPTIFPARPDDRHHQPIYLPRQGPIVPARPEVKPQQVPLPLSEDRPKTILPSQFEATPSQTAVPRLEQRHQQVSLTQPENSRAQSYPYLPQMREQNTKIVAPVTESPAPAKWGVWPEGFLDNYEHPTRQYSTGKGRSGDGPKSFNSAVRSATMDQPTTISDTASMGECVNIAQQEQRDDADKSIGSISKPNDSSATVVPSLVVEGEADEEKLIDLDHAAVAREPNYRPTMHNNNHCEHDQHDGEEIKRPQSVSGDWENPWDIVDTWRPPQSGKSLSTRPGEEEDERSTITTFTPVTSTAGDDVMCESIVFEEEDGNENENVVVGHDVANDDNFPVNAPGSITTVTKQPESNEKRNEVTMSAAPAAAGADTLATTTAS</sequence>
<feature type="region of interest" description="Disordered" evidence="1">
    <location>
        <begin position="811"/>
        <end position="875"/>
    </location>
</feature>
<feature type="compositionally biased region" description="Polar residues" evidence="1">
    <location>
        <begin position="926"/>
        <end position="935"/>
    </location>
</feature>